<dbReference type="EMBL" id="LAZR01022285">
    <property type="protein sequence ID" value="KKL82412.1"/>
    <property type="molecule type" value="Genomic_DNA"/>
</dbReference>
<proteinExistence type="predicted"/>
<sequence length="86" mass="9805">MSKFDLSSDRVVLDYQELLEVALSAQGYAIKAVSERMDTIRKGHPSNIEGEWLLNDTHRLVKALTAVYYLTRGLDRPVINVVREDN</sequence>
<organism evidence="1">
    <name type="scientific">marine sediment metagenome</name>
    <dbReference type="NCBI Taxonomy" id="412755"/>
    <lineage>
        <taxon>unclassified sequences</taxon>
        <taxon>metagenomes</taxon>
        <taxon>ecological metagenomes</taxon>
    </lineage>
</organism>
<accession>A0A0F9I4V2</accession>
<reference evidence="1" key="1">
    <citation type="journal article" date="2015" name="Nature">
        <title>Complex archaea that bridge the gap between prokaryotes and eukaryotes.</title>
        <authorList>
            <person name="Spang A."/>
            <person name="Saw J.H."/>
            <person name="Jorgensen S.L."/>
            <person name="Zaremba-Niedzwiedzka K."/>
            <person name="Martijn J."/>
            <person name="Lind A.E."/>
            <person name="van Eijk R."/>
            <person name="Schleper C."/>
            <person name="Guy L."/>
            <person name="Ettema T.J."/>
        </authorList>
    </citation>
    <scope>NUCLEOTIDE SEQUENCE</scope>
</reference>
<protein>
    <submittedName>
        <fullName evidence="1">Uncharacterized protein</fullName>
    </submittedName>
</protein>
<gene>
    <name evidence="1" type="ORF">LCGC14_1985020</name>
</gene>
<evidence type="ECO:0000313" key="1">
    <source>
        <dbReference type="EMBL" id="KKL82412.1"/>
    </source>
</evidence>
<dbReference type="AlphaFoldDB" id="A0A0F9I4V2"/>
<name>A0A0F9I4V2_9ZZZZ</name>
<comment type="caution">
    <text evidence="1">The sequence shown here is derived from an EMBL/GenBank/DDBJ whole genome shotgun (WGS) entry which is preliminary data.</text>
</comment>